<gene>
    <name evidence="2" type="ORF">SAMN05421678_113211</name>
</gene>
<dbReference type="SUPFAM" id="SSF52335">
    <property type="entry name" value="Methylglyoxal synthase-like"/>
    <property type="match status" value="1"/>
</dbReference>
<reference evidence="2 3" key="1">
    <citation type="submission" date="2016-10" db="EMBL/GenBank/DDBJ databases">
        <authorList>
            <person name="de Groot N.N."/>
        </authorList>
    </citation>
    <scope>NUCLEOTIDE SEQUENCE [LARGE SCALE GENOMIC DNA]</scope>
    <source>
        <strain evidence="2 3">CPCC 202808</strain>
    </source>
</reference>
<evidence type="ECO:0000256" key="1">
    <source>
        <dbReference type="SAM" id="MobiDB-lite"/>
    </source>
</evidence>
<dbReference type="GO" id="GO:0006189">
    <property type="term" value="P:'de novo' IMP biosynthetic process"/>
    <property type="evidence" value="ECO:0007669"/>
    <property type="project" value="TreeGrafter"/>
</dbReference>
<accession>A0A1I2Y4U1</accession>
<feature type="region of interest" description="Disordered" evidence="1">
    <location>
        <begin position="170"/>
        <end position="189"/>
    </location>
</feature>
<dbReference type="EMBL" id="FOOI01000013">
    <property type="protein sequence ID" value="SFH20675.1"/>
    <property type="molecule type" value="Genomic_DNA"/>
</dbReference>
<evidence type="ECO:0000313" key="2">
    <source>
        <dbReference type="EMBL" id="SFH20675.1"/>
    </source>
</evidence>
<feature type="region of interest" description="Disordered" evidence="1">
    <location>
        <begin position="1"/>
        <end position="20"/>
    </location>
</feature>
<dbReference type="STRING" id="504797.SAMN05421678_113211"/>
<dbReference type="Pfam" id="PF01808">
    <property type="entry name" value="AICARFT_IMPCHas"/>
    <property type="match status" value="1"/>
</dbReference>
<dbReference type="GO" id="GO:0003937">
    <property type="term" value="F:IMP cyclohydrolase activity"/>
    <property type="evidence" value="ECO:0007669"/>
    <property type="project" value="InterPro"/>
</dbReference>
<dbReference type="Proteomes" id="UP000199052">
    <property type="component" value="Unassembled WGS sequence"/>
</dbReference>
<dbReference type="GO" id="GO:0005829">
    <property type="term" value="C:cytosol"/>
    <property type="evidence" value="ECO:0007669"/>
    <property type="project" value="TreeGrafter"/>
</dbReference>
<organism evidence="2 3">
    <name type="scientific">Actinopolymorpha cephalotaxi</name>
    <dbReference type="NCBI Taxonomy" id="504797"/>
    <lineage>
        <taxon>Bacteria</taxon>
        <taxon>Bacillati</taxon>
        <taxon>Actinomycetota</taxon>
        <taxon>Actinomycetes</taxon>
        <taxon>Propionibacteriales</taxon>
        <taxon>Actinopolymorphaceae</taxon>
        <taxon>Actinopolymorpha</taxon>
    </lineage>
</organism>
<dbReference type="PANTHER" id="PTHR11692">
    <property type="entry name" value="BIFUNCTIONAL PURINE BIOSYNTHESIS PROTEIN PURH"/>
    <property type="match status" value="1"/>
</dbReference>
<dbReference type="GO" id="GO:0004643">
    <property type="term" value="F:phosphoribosylaminoimidazolecarboxamide formyltransferase activity"/>
    <property type="evidence" value="ECO:0007669"/>
    <property type="project" value="InterPro"/>
</dbReference>
<dbReference type="AlphaFoldDB" id="A0A1I2Y4U1"/>
<dbReference type="PANTHER" id="PTHR11692:SF0">
    <property type="entry name" value="BIFUNCTIONAL PURINE BIOSYNTHESIS PROTEIN ATIC"/>
    <property type="match status" value="1"/>
</dbReference>
<evidence type="ECO:0000313" key="3">
    <source>
        <dbReference type="Proteomes" id="UP000199052"/>
    </source>
</evidence>
<name>A0A1I2Y4U1_9ACTN</name>
<sequence>MACGDMGDGEDEVGERRDGRVQTWPWLKKMPLTMPSTAWSSGASSNTTLAALPPSSRVTFFGVPATERAIAFYPFAETVASGAGPDEVVEQIDIGGPAMTRAAAKNHASVAVVTSPQRYADVLAAVAAGGFTLDQRQRLAVEAFVHTATYDVPAGRTGKGRRHERLAGAATAGLHRPADHRSAAANASG</sequence>
<proteinExistence type="predicted"/>
<dbReference type="InterPro" id="IPR002695">
    <property type="entry name" value="PurH-like"/>
</dbReference>
<dbReference type="Gene3D" id="3.40.50.1380">
    <property type="entry name" value="Methylglyoxal synthase-like domain"/>
    <property type="match status" value="1"/>
</dbReference>
<protein>
    <submittedName>
        <fullName evidence="2">AICARFT/IMPCHase bienzyme</fullName>
    </submittedName>
</protein>
<dbReference type="InterPro" id="IPR036914">
    <property type="entry name" value="MGS-like_dom_sf"/>
</dbReference>